<dbReference type="SUPFAM" id="SSF49384">
    <property type="entry name" value="Carbohydrate-binding domain"/>
    <property type="match status" value="1"/>
</dbReference>
<protein>
    <submittedName>
        <fullName evidence="4">Cellulose binding domain-containing protein</fullName>
    </submittedName>
</protein>
<feature type="compositionally biased region" description="Gly residues" evidence="1">
    <location>
        <begin position="39"/>
        <end position="56"/>
    </location>
</feature>
<evidence type="ECO:0000259" key="3">
    <source>
        <dbReference type="PROSITE" id="PS51172"/>
    </source>
</evidence>
<keyword evidence="2" id="KW-0732">Signal</keyword>
<feature type="chain" id="PRO_5047413005" evidence="2">
    <location>
        <begin position="30"/>
        <end position="262"/>
    </location>
</feature>
<gene>
    <name evidence="4" type="ORF">QHF89_16755</name>
</gene>
<dbReference type="RefSeq" id="WP_136972018.1">
    <property type="nucleotide sequence ID" value="NZ_JARZHI010000012.1"/>
</dbReference>
<evidence type="ECO:0000313" key="4">
    <source>
        <dbReference type="EMBL" id="MDI1431146.1"/>
    </source>
</evidence>
<dbReference type="InterPro" id="IPR036966">
    <property type="entry name" value="CBM3_sf"/>
</dbReference>
<feature type="compositionally biased region" description="Low complexity" evidence="1">
    <location>
        <begin position="57"/>
        <end position="105"/>
    </location>
</feature>
<feature type="domain" description="CBM3" evidence="3">
    <location>
        <begin position="111"/>
        <end position="262"/>
    </location>
</feature>
<dbReference type="InterPro" id="IPR008965">
    <property type="entry name" value="CBM2/CBM3_carb-bd_dom_sf"/>
</dbReference>
<dbReference type="Pfam" id="PF00942">
    <property type="entry name" value="CBM_3"/>
    <property type="match status" value="1"/>
</dbReference>
<dbReference type="Proteomes" id="UP001160301">
    <property type="component" value="Unassembled WGS sequence"/>
</dbReference>
<dbReference type="InterPro" id="IPR001956">
    <property type="entry name" value="CBM3"/>
</dbReference>
<dbReference type="PROSITE" id="PS51257">
    <property type="entry name" value="PROKAR_LIPOPROTEIN"/>
    <property type="match status" value="1"/>
</dbReference>
<accession>A0ABT6NS82</accession>
<proteinExistence type="predicted"/>
<sequence>MRTRGFDVSSARMGILVSVAALLAACAYGVDPDRSGLEPGSGGAGPGGAGGGGPGGASSSSSSSASSSSASSSSASSSSASSASSASSSSASSASSASSSSASSTGAGGAPPTGLYVRYKASDTNATNAEIKPHFNIANGSDASVSLSELTIRYYYTLEPNGSQSEVFHCDYAFVGCGKVSGAFMTTSGANADHYLQVSFSGADVLAPGQQSGEIQARYNKSDYASYDETNDYSFDPTKTSFTEWDRVTLYHNGTLVWGVEP</sequence>
<dbReference type="PROSITE" id="PS51172">
    <property type="entry name" value="CBM3"/>
    <property type="match status" value="1"/>
</dbReference>
<comment type="caution">
    <text evidence="4">The sequence shown here is derived from an EMBL/GenBank/DDBJ whole genome shotgun (WGS) entry which is preliminary data.</text>
</comment>
<organism evidence="4 5">
    <name type="scientific">Polyangium sorediatum</name>
    <dbReference type="NCBI Taxonomy" id="889274"/>
    <lineage>
        <taxon>Bacteria</taxon>
        <taxon>Pseudomonadati</taxon>
        <taxon>Myxococcota</taxon>
        <taxon>Polyangia</taxon>
        <taxon>Polyangiales</taxon>
        <taxon>Polyangiaceae</taxon>
        <taxon>Polyangium</taxon>
    </lineage>
</organism>
<reference evidence="4 5" key="1">
    <citation type="submission" date="2023-04" db="EMBL/GenBank/DDBJ databases">
        <title>The genome sequence of Polyangium sorediatum DSM14670.</title>
        <authorList>
            <person name="Zhang X."/>
        </authorList>
    </citation>
    <scope>NUCLEOTIDE SEQUENCE [LARGE SCALE GENOMIC DNA]</scope>
    <source>
        <strain evidence="4 5">DSM 14670</strain>
    </source>
</reference>
<evidence type="ECO:0000256" key="2">
    <source>
        <dbReference type="SAM" id="SignalP"/>
    </source>
</evidence>
<dbReference type="Gene3D" id="2.60.40.710">
    <property type="entry name" value="Endoglucanase-like"/>
    <property type="match status" value="1"/>
</dbReference>
<name>A0ABT6NS82_9BACT</name>
<evidence type="ECO:0000313" key="5">
    <source>
        <dbReference type="Proteomes" id="UP001160301"/>
    </source>
</evidence>
<keyword evidence="5" id="KW-1185">Reference proteome</keyword>
<feature type="signal peptide" evidence="2">
    <location>
        <begin position="1"/>
        <end position="29"/>
    </location>
</feature>
<dbReference type="EMBL" id="JARZHI010000012">
    <property type="protein sequence ID" value="MDI1431146.1"/>
    <property type="molecule type" value="Genomic_DNA"/>
</dbReference>
<evidence type="ECO:0000256" key="1">
    <source>
        <dbReference type="SAM" id="MobiDB-lite"/>
    </source>
</evidence>
<feature type="region of interest" description="Disordered" evidence="1">
    <location>
        <begin position="33"/>
        <end position="110"/>
    </location>
</feature>
<dbReference type="SMART" id="SM01067">
    <property type="entry name" value="CBM_3"/>
    <property type="match status" value="1"/>
</dbReference>